<feature type="transmembrane region" description="Helical" evidence="1">
    <location>
        <begin position="341"/>
        <end position="359"/>
    </location>
</feature>
<keyword evidence="1" id="KW-0812">Transmembrane</keyword>
<comment type="caution">
    <text evidence="2">The sequence shown here is derived from an EMBL/GenBank/DDBJ whole genome shotgun (WGS) entry which is preliminary data.</text>
</comment>
<dbReference type="AlphaFoldDB" id="A0AA44DI16"/>
<evidence type="ECO:0000313" key="2">
    <source>
        <dbReference type="EMBL" id="NME08147.1"/>
    </source>
</evidence>
<name>A0AA44DI16_PARBF</name>
<reference evidence="2 3" key="1">
    <citation type="submission" date="2020-04" db="EMBL/GenBank/DDBJ databases">
        <authorList>
            <person name="Hitch T.C.A."/>
            <person name="Wylensek D."/>
            <person name="Clavel T."/>
        </authorList>
    </citation>
    <scope>NUCLEOTIDE SEQUENCE [LARGE SCALE GENOMIC DNA]</scope>
    <source>
        <strain evidence="2 3">Med78_4-601-WT-2</strain>
    </source>
</reference>
<feature type="transmembrane region" description="Helical" evidence="1">
    <location>
        <begin position="181"/>
        <end position="205"/>
    </location>
</feature>
<sequence length="395" mass="45650">MEDYVGLFNYTDDLILIILLVSSIFKLLISKQKVRLYKAEKYLIILIFLFYLCGIISNLRSGIVKYNKDYILSGILFIKMYLIYFLCRISFIDIKINKLSLYRFCKILDFILNIYVSLIILNIPLGFLKVYDVRFNFIETVSVGFGHPSELSFMAISIMVLQLYMYILLGKNLKKYKYILIKSFFIVLFAGRINSIIFCLAYIIIFNINNITKKLKKSYIIPFIPIFIYISKSRIISEFLKDDSARGTLYKVSWKIAKDFFPLGSGFGTFGTEFSRRNYSPLYYRYHISSKYGLSPEWPAYITDAHWAATLGETGFVGIFIYATICIIMTYIVLGVEKTNLKLKLSISSLWIYGIISSFSDTILMGYRGVAIAIITSFLICGVNSYNNNLIKITN</sequence>
<accession>A0AA44DI16</accession>
<keyword evidence="1" id="KW-1133">Transmembrane helix</keyword>
<feature type="transmembrane region" description="Helical" evidence="1">
    <location>
        <begin position="151"/>
        <end position="169"/>
    </location>
</feature>
<evidence type="ECO:0000256" key="1">
    <source>
        <dbReference type="SAM" id="Phobius"/>
    </source>
</evidence>
<feature type="transmembrane region" description="Helical" evidence="1">
    <location>
        <begin position="42"/>
        <end position="64"/>
    </location>
</feature>
<evidence type="ECO:0008006" key="4">
    <source>
        <dbReference type="Google" id="ProtNLM"/>
    </source>
</evidence>
<dbReference type="EMBL" id="JABAFD010000001">
    <property type="protein sequence ID" value="NME08147.1"/>
    <property type="molecule type" value="Genomic_DNA"/>
</dbReference>
<feature type="transmembrane region" description="Helical" evidence="1">
    <location>
        <begin position="70"/>
        <end position="89"/>
    </location>
</feature>
<feature type="transmembrane region" description="Helical" evidence="1">
    <location>
        <begin position="110"/>
        <end position="131"/>
    </location>
</feature>
<feature type="transmembrane region" description="Helical" evidence="1">
    <location>
        <begin position="14"/>
        <end position="30"/>
    </location>
</feature>
<feature type="transmembrane region" description="Helical" evidence="1">
    <location>
        <begin position="315"/>
        <end position="334"/>
    </location>
</feature>
<proteinExistence type="predicted"/>
<dbReference type="Proteomes" id="UP000573963">
    <property type="component" value="Unassembled WGS sequence"/>
</dbReference>
<evidence type="ECO:0000313" key="3">
    <source>
        <dbReference type="Proteomes" id="UP000573963"/>
    </source>
</evidence>
<feature type="transmembrane region" description="Helical" evidence="1">
    <location>
        <begin position="365"/>
        <end position="386"/>
    </location>
</feature>
<organism evidence="2 3">
    <name type="scientific">Paraclostridium bifermentans</name>
    <name type="common">Clostridium bifermentans</name>
    <dbReference type="NCBI Taxonomy" id="1490"/>
    <lineage>
        <taxon>Bacteria</taxon>
        <taxon>Bacillati</taxon>
        <taxon>Bacillota</taxon>
        <taxon>Clostridia</taxon>
        <taxon>Peptostreptococcales</taxon>
        <taxon>Peptostreptococcaceae</taxon>
        <taxon>Paraclostridium</taxon>
    </lineage>
</organism>
<gene>
    <name evidence="2" type="ORF">HF875_01380</name>
</gene>
<protein>
    <recommendedName>
        <fullName evidence="4">O-antigen ligase domain-containing protein</fullName>
    </recommendedName>
</protein>
<dbReference type="RefSeq" id="WP_168930471.1">
    <property type="nucleotide sequence ID" value="NZ_JABAFD010000001.1"/>
</dbReference>
<keyword evidence="1" id="KW-0472">Membrane</keyword>